<gene>
    <name evidence="2" type="ORF">Goklo_003911</name>
</gene>
<proteinExistence type="predicted"/>
<reference evidence="2 3" key="1">
    <citation type="journal article" date="2019" name="Genome Biol. Evol.">
        <title>Insights into the evolution of the New World diploid cottons (Gossypium, subgenus Houzingenia) based on genome sequencing.</title>
        <authorList>
            <person name="Grover C.E."/>
            <person name="Arick M.A. 2nd"/>
            <person name="Thrash A."/>
            <person name="Conover J.L."/>
            <person name="Sanders W.S."/>
            <person name="Peterson D.G."/>
            <person name="Frelichowski J.E."/>
            <person name="Scheffler J.A."/>
            <person name="Scheffler B.E."/>
            <person name="Wendel J.F."/>
        </authorList>
    </citation>
    <scope>NUCLEOTIDE SEQUENCE [LARGE SCALE GENOMIC DNA]</scope>
    <source>
        <strain evidence="2">57</strain>
        <tissue evidence="2">Leaf</tissue>
    </source>
</reference>
<dbReference type="EMBL" id="JABFAB010000011">
    <property type="protein sequence ID" value="MBA0663826.1"/>
    <property type="molecule type" value="Genomic_DNA"/>
</dbReference>
<comment type="caution">
    <text evidence="2">The sequence shown here is derived from an EMBL/GenBank/DDBJ whole genome shotgun (WGS) entry which is preliminary data.</text>
</comment>
<evidence type="ECO:0000256" key="1">
    <source>
        <dbReference type="SAM" id="MobiDB-lite"/>
    </source>
</evidence>
<dbReference type="AlphaFoldDB" id="A0A7J8VM11"/>
<dbReference type="Proteomes" id="UP000593573">
    <property type="component" value="Unassembled WGS sequence"/>
</dbReference>
<feature type="region of interest" description="Disordered" evidence="1">
    <location>
        <begin position="1"/>
        <end position="20"/>
    </location>
</feature>
<dbReference type="PANTHER" id="PTHR34198:SF1">
    <property type="entry name" value="OS01G0104300 PROTEIN"/>
    <property type="match status" value="1"/>
</dbReference>
<accession>A0A7J8VM11</accession>
<evidence type="ECO:0000313" key="3">
    <source>
        <dbReference type="Proteomes" id="UP000593573"/>
    </source>
</evidence>
<dbReference type="OrthoDB" id="1913905at2759"/>
<keyword evidence="3" id="KW-1185">Reference proteome</keyword>
<protein>
    <submittedName>
        <fullName evidence="2">Uncharacterized protein</fullName>
    </submittedName>
</protein>
<dbReference type="PANTHER" id="PTHR34198">
    <property type="entry name" value="OS01G0175100 PROTEIN"/>
    <property type="match status" value="1"/>
</dbReference>
<sequence>MGGQRYTFRDDSVKSPLASPPTTYLKKCSPSNTVSAPPRVLSYPLSNIFNLLHLRASLPHLYPQELIVAISLPLHLPKTLKSSMANALAFSFSAPIRASSESLKRPDPSRKNPVSSSSWWTPLFGWSSNPDYLNDSNAGNTSETKPRCRYTLGSFTEEKARQLRKKTMENSSFHDMMYHSAIASRLASDISEK</sequence>
<evidence type="ECO:0000313" key="2">
    <source>
        <dbReference type="EMBL" id="MBA0663826.1"/>
    </source>
</evidence>
<organism evidence="2 3">
    <name type="scientific">Gossypium klotzschianum</name>
    <dbReference type="NCBI Taxonomy" id="34286"/>
    <lineage>
        <taxon>Eukaryota</taxon>
        <taxon>Viridiplantae</taxon>
        <taxon>Streptophyta</taxon>
        <taxon>Embryophyta</taxon>
        <taxon>Tracheophyta</taxon>
        <taxon>Spermatophyta</taxon>
        <taxon>Magnoliopsida</taxon>
        <taxon>eudicotyledons</taxon>
        <taxon>Gunneridae</taxon>
        <taxon>Pentapetalae</taxon>
        <taxon>rosids</taxon>
        <taxon>malvids</taxon>
        <taxon>Malvales</taxon>
        <taxon>Malvaceae</taxon>
        <taxon>Malvoideae</taxon>
        <taxon>Gossypium</taxon>
    </lineage>
</organism>
<name>A0A7J8VM11_9ROSI</name>